<proteinExistence type="predicted"/>
<dbReference type="EMBL" id="CP059736">
    <property type="protein sequence ID" value="WDE02529.1"/>
    <property type="molecule type" value="Genomic_DNA"/>
</dbReference>
<organism evidence="1 2">
    <name type="scientific">Thalassomonas actiniarum</name>
    <dbReference type="NCBI Taxonomy" id="485447"/>
    <lineage>
        <taxon>Bacteria</taxon>
        <taxon>Pseudomonadati</taxon>
        <taxon>Pseudomonadota</taxon>
        <taxon>Gammaproteobacteria</taxon>
        <taxon>Alteromonadales</taxon>
        <taxon>Colwelliaceae</taxon>
        <taxon>Thalassomonas</taxon>
    </lineage>
</organism>
<accession>A0AAE9YY65</accession>
<dbReference type="AlphaFoldDB" id="A0AAE9YY65"/>
<evidence type="ECO:0000313" key="2">
    <source>
        <dbReference type="Proteomes" id="UP000032568"/>
    </source>
</evidence>
<dbReference type="KEGG" id="tact:SG35_029430"/>
<dbReference type="Gene3D" id="2.120.10.80">
    <property type="entry name" value="Kelch-type beta propeller"/>
    <property type="match status" value="1"/>
</dbReference>
<dbReference type="InterPro" id="IPR011048">
    <property type="entry name" value="Haem_d1_sf"/>
</dbReference>
<dbReference type="InterPro" id="IPR015915">
    <property type="entry name" value="Kelch-typ_b-propeller"/>
</dbReference>
<reference evidence="1 2" key="1">
    <citation type="journal article" date="2015" name="Genome Announc.">
        <title>Draft Genome Sequences of Marine Isolates of Thalassomonas viridans and Thalassomonas actiniarum.</title>
        <authorList>
            <person name="Olonade I."/>
            <person name="van Zyl L.J."/>
            <person name="Trindade M."/>
        </authorList>
    </citation>
    <scope>NUCLEOTIDE SEQUENCE [LARGE SCALE GENOMIC DNA]</scope>
    <source>
        <strain evidence="1 2">A5K-106</strain>
    </source>
</reference>
<name>A0AAE9YY65_9GAMM</name>
<dbReference type="SUPFAM" id="SSF51004">
    <property type="entry name" value="C-terminal (heme d1) domain of cytochrome cd1-nitrite reductase"/>
    <property type="match status" value="1"/>
</dbReference>
<evidence type="ECO:0000313" key="1">
    <source>
        <dbReference type="EMBL" id="WDE02529.1"/>
    </source>
</evidence>
<dbReference type="Proteomes" id="UP000032568">
    <property type="component" value="Chromosome pTact"/>
</dbReference>
<dbReference type="RefSeq" id="WP_044833075.1">
    <property type="nucleotide sequence ID" value="NZ_CP059736.1"/>
</dbReference>
<sequence>MDGVTLFDMTHLQPGIKGYSGVVSDGRYFYFIPLNNGDFFGTVARFDIAKPFDETASWDTFDSTQLDSSSRGFIDGLFDGRYLYLIPFCNDQHHGQITRYDTQKPFDERDSWRVFDSTAIHPNSRGFVSGCFDGRYIYLSPYQLDHSTHHGQVTRYDTQAGFSYPGSWQVFDTAQVHADSRGFHSAVSDGNYVYFIPYLRDGGKHSSMLLCYDLSQAFEHPGAWQAFDMAALGEQCRGYIGAVYHKGMLYFAPYRNNEQRHGNVLRFNTAMNVQDLAAWTVFDCARVEPGSRGFFGALCDQDYLYLLPHCRALGQYHGQLARYKLSGAFDDPGSWSVCDLALADPGCRGFIGGAIHQQHLYLAPFETDTGCHSGLAARLDLNLEQVWHQPALEAVD</sequence>
<gene>
    <name evidence="1" type="ORF">SG35_029430</name>
</gene>
<reference evidence="1 2" key="2">
    <citation type="journal article" date="2022" name="Mar. Drugs">
        <title>Bioassay-Guided Fractionation Leads to the Detection of Cholic Acid Generated by the Rare Thalassomonas sp.</title>
        <authorList>
            <person name="Pheiffer F."/>
            <person name="Schneider Y.K."/>
            <person name="Hansen E.H."/>
            <person name="Andersen J.H."/>
            <person name="Isaksson J."/>
            <person name="Busche T."/>
            <person name="R C."/>
            <person name="Kalinowski J."/>
            <person name="Zyl L.V."/>
            <person name="Trindade M."/>
        </authorList>
    </citation>
    <scope>NUCLEOTIDE SEQUENCE [LARGE SCALE GENOMIC DNA]</scope>
    <source>
        <strain evidence="1 2">A5K-106</strain>
    </source>
</reference>
<keyword evidence="2" id="KW-1185">Reference proteome</keyword>
<protein>
    <submittedName>
        <fullName evidence="1">Uncharacterized protein</fullName>
    </submittedName>
</protein>